<dbReference type="SUPFAM" id="SSF110849">
    <property type="entry name" value="ParB/Sulfiredoxin"/>
    <property type="match status" value="1"/>
</dbReference>
<comment type="caution">
    <text evidence="1">The sequence shown here is derived from an EMBL/GenBank/DDBJ whole genome shotgun (WGS) entry which is preliminary data.</text>
</comment>
<keyword evidence="2" id="KW-1185">Reference proteome</keyword>
<protein>
    <recommendedName>
        <fullName evidence="3">ParB/Sulfiredoxin domain-containing protein</fullName>
    </recommendedName>
</protein>
<evidence type="ECO:0000313" key="1">
    <source>
        <dbReference type="EMBL" id="OIN61179.1"/>
    </source>
</evidence>
<dbReference type="Proteomes" id="UP000181790">
    <property type="component" value="Unassembled WGS sequence"/>
</dbReference>
<dbReference type="InterPro" id="IPR036086">
    <property type="entry name" value="ParB/Sulfiredoxin_sf"/>
</dbReference>
<evidence type="ECO:0008006" key="3">
    <source>
        <dbReference type="Google" id="ProtNLM"/>
    </source>
</evidence>
<organism evidence="1 2">
    <name type="scientific">Arsenicibacter rosenii</name>
    <dbReference type="NCBI Taxonomy" id="1750698"/>
    <lineage>
        <taxon>Bacteria</taxon>
        <taxon>Pseudomonadati</taxon>
        <taxon>Bacteroidota</taxon>
        <taxon>Cytophagia</taxon>
        <taxon>Cytophagales</taxon>
        <taxon>Spirosomataceae</taxon>
        <taxon>Arsenicibacter</taxon>
    </lineage>
</organism>
<dbReference type="OrthoDB" id="1273118at2"/>
<sequence>MNELFRTEQRRLGDLVPHAKNPRKISAANQRELEQRLGKYGLIGIAVVDADNTIISGKQRCERLVQMGFADKVVDVRVAVRKLTDDELKEVMLIENNHWGEWDAHLLKEEFSGFLNDFDFGIDFAKMDADVAELTAPAPVAEMPIVPKFSEKYSAFIIVCTNEIDENNVAELLRVDRGQCYKSSKVGSTHVVTAKQFQELWKSAKL</sequence>
<name>A0A1S2VQX8_9BACT</name>
<dbReference type="RefSeq" id="WP_071501682.1">
    <property type="nucleotide sequence ID" value="NZ_MORL01000001.1"/>
</dbReference>
<proteinExistence type="predicted"/>
<accession>A0A1S2VQX8</accession>
<evidence type="ECO:0000313" key="2">
    <source>
        <dbReference type="Proteomes" id="UP000181790"/>
    </source>
</evidence>
<gene>
    <name evidence="1" type="ORF">BLX24_03725</name>
</gene>
<dbReference type="AlphaFoldDB" id="A0A1S2VQX8"/>
<dbReference type="EMBL" id="MORL01000001">
    <property type="protein sequence ID" value="OIN61179.1"/>
    <property type="molecule type" value="Genomic_DNA"/>
</dbReference>
<reference evidence="1 2" key="1">
    <citation type="submission" date="2016-10" db="EMBL/GenBank/DDBJ databases">
        <title>Arsenicibacter rosenii gen. nov., sp. nov., an efficient arsenic-methylating bacterium isolated from an arsenic-contaminated paddy soil.</title>
        <authorList>
            <person name="Huang K."/>
        </authorList>
    </citation>
    <scope>NUCLEOTIDE SEQUENCE [LARGE SCALE GENOMIC DNA]</scope>
    <source>
        <strain evidence="1 2">SM-1</strain>
    </source>
</reference>